<organism evidence="3 4">
    <name type="scientific">Naumannella halotolerans</name>
    <dbReference type="NCBI Taxonomy" id="993414"/>
    <lineage>
        <taxon>Bacteria</taxon>
        <taxon>Bacillati</taxon>
        <taxon>Actinomycetota</taxon>
        <taxon>Actinomycetes</taxon>
        <taxon>Propionibacteriales</taxon>
        <taxon>Propionibacteriaceae</taxon>
        <taxon>Naumannella</taxon>
    </lineage>
</organism>
<dbReference type="AlphaFoldDB" id="A0A4R7J551"/>
<reference evidence="3 4" key="1">
    <citation type="submission" date="2019-03" db="EMBL/GenBank/DDBJ databases">
        <title>Genomic Encyclopedia of Archaeal and Bacterial Type Strains, Phase II (KMG-II): from individual species to whole genera.</title>
        <authorList>
            <person name="Goeker M."/>
        </authorList>
    </citation>
    <scope>NUCLEOTIDE SEQUENCE [LARGE SCALE GENOMIC DNA]</scope>
    <source>
        <strain evidence="3 4">DSM 24323</strain>
    </source>
</reference>
<dbReference type="InterPro" id="IPR005545">
    <property type="entry name" value="YCII"/>
</dbReference>
<dbReference type="InterPro" id="IPR011008">
    <property type="entry name" value="Dimeric_a/b-barrel"/>
</dbReference>
<dbReference type="Pfam" id="PF03795">
    <property type="entry name" value="YCII"/>
    <property type="match status" value="1"/>
</dbReference>
<dbReference type="PANTHER" id="PTHR33606">
    <property type="entry name" value="PROTEIN YCII"/>
    <property type="match status" value="1"/>
</dbReference>
<dbReference type="Gene3D" id="3.30.70.1060">
    <property type="entry name" value="Dimeric alpha+beta barrel"/>
    <property type="match status" value="1"/>
</dbReference>
<name>A0A4R7J551_9ACTN</name>
<evidence type="ECO:0000256" key="1">
    <source>
        <dbReference type="ARBA" id="ARBA00007689"/>
    </source>
</evidence>
<comment type="caution">
    <text evidence="3">The sequence shown here is derived from an EMBL/GenBank/DDBJ whole genome shotgun (WGS) entry which is preliminary data.</text>
</comment>
<dbReference type="RefSeq" id="WP_133753101.1">
    <property type="nucleotide sequence ID" value="NZ_CP171129.1"/>
</dbReference>
<accession>A0A4R7J551</accession>
<gene>
    <name evidence="3" type="ORF">CLV29_0035</name>
</gene>
<proteinExistence type="inferred from homology"/>
<keyword evidence="4" id="KW-1185">Reference proteome</keyword>
<dbReference type="OrthoDB" id="8968203at2"/>
<dbReference type="InterPro" id="IPR051807">
    <property type="entry name" value="Sec-metab_biosynth-assoc"/>
</dbReference>
<protein>
    <recommendedName>
        <fullName evidence="2">YCII-related domain-containing protein</fullName>
    </recommendedName>
</protein>
<feature type="domain" description="YCII-related" evidence="2">
    <location>
        <begin position="4"/>
        <end position="87"/>
    </location>
</feature>
<dbReference type="EMBL" id="SOAW01000001">
    <property type="protein sequence ID" value="TDT32460.1"/>
    <property type="molecule type" value="Genomic_DNA"/>
</dbReference>
<evidence type="ECO:0000259" key="2">
    <source>
        <dbReference type="Pfam" id="PF03795"/>
    </source>
</evidence>
<comment type="similarity">
    <text evidence="1">Belongs to the YciI family.</text>
</comment>
<dbReference type="PANTHER" id="PTHR33606:SF3">
    <property type="entry name" value="PROTEIN YCII"/>
    <property type="match status" value="1"/>
</dbReference>
<evidence type="ECO:0000313" key="4">
    <source>
        <dbReference type="Proteomes" id="UP000295371"/>
    </source>
</evidence>
<dbReference type="SUPFAM" id="SSF54909">
    <property type="entry name" value="Dimeric alpha+beta barrel"/>
    <property type="match status" value="1"/>
</dbReference>
<dbReference type="Proteomes" id="UP000295371">
    <property type="component" value="Unassembled WGS sequence"/>
</dbReference>
<sequence>MAIFAITYTYAADSASQRDQYRPEHREHLTELAKRDQLLLSGPINDDGPPAALLIVRAGDASEAERLLAEDPFQREGLVAEIGVRAWEPVLGSLSGPFVS</sequence>
<evidence type="ECO:0000313" key="3">
    <source>
        <dbReference type="EMBL" id="TDT32460.1"/>
    </source>
</evidence>